<organism evidence="5 6">
    <name type="scientific">Hymenobacter ginkgonis</name>
    <dbReference type="NCBI Taxonomy" id="2682976"/>
    <lineage>
        <taxon>Bacteria</taxon>
        <taxon>Pseudomonadati</taxon>
        <taxon>Bacteroidota</taxon>
        <taxon>Cytophagia</taxon>
        <taxon>Cytophagales</taxon>
        <taxon>Hymenobacteraceae</taxon>
        <taxon>Hymenobacter</taxon>
    </lineage>
</organism>
<dbReference type="Proteomes" id="UP000441336">
    <property type="component" value="Unassembled WGS sequence"/>
</dbReference>
<protein>
    <submittedName>
        <fullName evidence="5">Substrate-binding domain-containing protein</fullName>
    </submittedName>
</protein>
<sequence>MLHRRASITDLAKALGLSASTISRALADHHDVSEATKVRVRQLAKELNYHPNPLAAGLRRGRSNTLGVLVPHITGYFFPQVIHGIATEASAAGFNVMICQSNEDVQQEKQAIELMMGAQVAGILVSLANTTQDFSHFEDVRQQNVPLVFFDRTVEGFKGQNVSTVTLNDYLGAYQVIEHLLAQGCRRIAHLTGPFNLSILKNRHQGYLDALAAHGLAPDPRLTIFCEQTQAGGATAMRQLLRRPAAQRPDGLFSSNDLVAVGALQIAKKQGLRVPQDLAVAGFSNEVFTALTEPSLTSVDQRCEQMGQTAVQLLQKMLPTSKSKNPPRPIVLKPKLIVRESSLHDGQGGKE</sequence>
<keyword evidence="2" id="KW-0238">DNA-binding</keyword>
<dbReference type="CDD" id="cd06267">
    <property type="entry name" value="PBP1_LacI_sugar_binding-like"/>
    <property type="match status" value="1"/>
</dbReference>
<feature type="domain" description="HTH lacI-type" evidence="4">
    <location>
        <begin position="6"/>
        <end position="60"/>
    </location>
</feature>
<dbReference type="Pfam" id="PF13377">
    <property type="entry name" value="Peripla_BP_3"/>
    <property type="match status" value="1"/>
</dbReference>
<dbReference type="InterPro" id="IPR028082">
    <property type="entry name" value="Peripla_BP_I"/>
</dbReference>
<dbReference type="PANTHER" id="PTHR30146:SF109">
    <property type="entry name" value="HTH-TYPE TRANSCRIPTIONAL REGULATOR GALS"/>
    <property type="match status" value="1"/>
</dbReference>
<dbReference type="GO" id="GO:0000976">
    <property type="term" value="F:transcription cis-regulatory region binding"/>
    <property type="evidence" value="ECO:0007669"/>
    <property type="project" value="TreeGrafter"/>
</dbReference>
<gene>
    <name evidence="5" type="ORF">GO988_02005</name>
</gene>
<comment type="caution">
    <text evidence="5">The sequence shown here is derived from an EMBL/GenBank/DDBJ whole genome shotgun (WGS) entry which is preliminary data.</text>
</comment>
<dbReference type="CDD" id="cd01392">
    <property type="entry name" value="HTH_LacI"/>
    <property type="match status" value="1"/>
</dbReference>
<dbReference type="Pfam" id="PF00356">
    <property type="entry name" value="LacI"/>
    <property type="match status" value="1"/>
</dbReference>
<dbReference type="RefSeq" id="WP_157561858.1">
    <property type="nucleotide sequence ID" value="NZ_WQKZ01000001.1"/>
</dbReference>
<dbReference type="SUPFAM" id="SSF53822">
    <property type="entry name" value="Periplasmic binding protein-like I"/>
    <property type="match status" value="1"/>
</dbReference>
<evidence type="ECO:0000313" key="6">
    <source>
        <dbReference type="Proteomes" id="UP000441336"/>
    </source>
</evidence>
<keyword evidence="1" id="KW-0805">Transcription regulation</keyword>
<dbReference type="GO" id="GO:0003700">
    <property type="term" value="F:DNA-binding transcription factor activity"/>
    <property type="evidence" value="ECO:0007669"/>
    <property type="project" value="TreeGrafter"/>
</dbReference>
<keyword evidence="3" id="KW-0804">Transcription</keyword>
<dbReference type="PANTHER" id="PTHR30146">
    <property type="entry name" value="LACI-RELATED TRANSCRIPTIONAL REPRESSOR"/>
    <property type="match status" value="1"/>
</dbReference>
<reference evidence="5 6" key="1">
    <citation type="submission" date="2019-12" db="EMBL/GenBank/DDBJ databases">
        <title>Hymenobacter sp. HMF4947 Genome sequencing and assembly.</title>
        <authorList>
            <person name="Kang H."/>
            <person name="Cha I."/>
            <person name="Kim H."/>
            <person name="Joh K."/>
        </authorList>
    </citation>
    <scope>NUCLEOTIDE SEQUENCE [LARGE SCALE GENOMIC DNA]</scope>
    <source>
        <strain evidence="5 6">HMF4947</strain>
    </source>
</reference>
<proteinExistence type="predicted"/>
<evidence type="ECO:0000313" key="5">
    <source>
        <dbReference type="EMBL" id="MVN75092.1"/>
    </source>
</evidence>
<evidence type="ECO:0000259" key="4">
    <source>
        <dbReference type="PROSITE" id="PS50932"/>
    </source>
</evidence>
<dbReference type="SMART" id="SM00354">
    <property type="entry name" value="HTH_LACI"/>
    <property type="match status" value="1"/>
</dbReference>
<accession>A0A7K1T9W5</accession>
<dbReference type="Gene3D" id="3.40.50.2300">
    <property type="match status" value="2"/>
</dbReference>
<dbReference type="Gene3D" id="1.10.260.40">
    <property type="entry name" value="lambda repressor-like DNA-binding domains"/>
    <property type="match status" value="1"/>
</dbReference>
<evidence type="ECO:0000256" key="1">
    <source>
        <dbReference type="ARBA" id="ARBA00023015"/>
    </source>
</evidence>
<dbReference type="SUPFAM" id="SSF47413">
    <property type="entry name" value="lambda repressor-like DNA-binding domains"/>
    <property type="match status" value="1"/>
</dbReference>
<dbReference type="PROSITE" id="PS50932">
    <property type="entry name" value="HTH_LACI_2"/>
    <property type="match status" value="1"/>
</dbReference>
<evidence type="ECO:0000256" key="3">
    <source>
        <dbReference type="ARBA" id="ARBA00023163"/>
    </source>
</evidence>
<evidence type="ECO:0000256" key="2">
    <source>
        <dbReference type="ARBA" id="ARBA00023125"/>
    </source>
</evidence>
<dbReference type="InterPro" id="IPR046335">
    <property type="entry name" value="LacI/GalR-like_sensor"/>
</dbReference>
<dbReference type="InterPro" id="IPR010982">
    <property type="entry name" value="Lambda_DNA-bd_dom_sf"/>
</dbReference>
<dbReference type="InterPro" id="IPR000843">
    <property type="entry name" value="HTH_LacI"/>
</dbReference>
<dbReference type="AlphaFoldDB" id="A0A7K1T9W5"/>
<keyword evidence="6" id="KW-1185">Reference proteome</keyword>
<dbReference type="EMBL" id="WQKZ01000001">
    <property type="protein sequence ID" value="MVN75092.1"/>
    <property type="molecule type" value="Genomic_DNA"/>
</dbReference>
<name>A0A7K1T9W5_9BACT</name>